<sequence>MFITLDLPHLTIQHFPLPSQVGHFCFKPGPAAACKAITSRDPEWWQGPASNPVEREERGQRRLTVM</sequence>
<evidence type="ECO:0000256" key="1">
    <source>
        <dbReference type="SAM" id="MobiDB-lite"/>
    </source>
</evidence>
<dbReference type="AlphaFoldDB" id="A0A5B7K6A7"/>
<reference evidence="2 3" key="1">
    <citation type="submission" date="2019-05" db="EMBL/GenBank/DDBJ databases">
        <title>Another draft genome of Portunus trituberculatus and its Hox gene families provides insights of decapod evolution.</title>
        <authorList>
            <person name="Jeong J.-H."/>
            <person name="Song I."/>
            <person name="Kim S."/>
            <person name="Choi T."/>
            <person name="Kim D."/>
            <person name="Ryu S."/>
            <person name="Kim W."/>
        </authorList>
    </citation>
    <scope>NUCLEOTIDE SEQUENCE [LARGE SCALE GENOMIC DNA]</scope>
    <source>
        <tissue evidence="2">Muscle</tissue>
    </source>
</reference>
<evidence type="ECO:0000313" key="2">
    <source>
        <dbReference type="EMBL" id="MPD00838.1"/>
    </source>
</evidence>
<proteinExistence type="predicted"/>
<comment type="caution">
    <text evidence="2">The sequence shown here is derived from an EMBL/GenBank/DDBJ whole genome shotgun (WGS) entry which is preliminary data.</text>
</comment>
<protein>
    <submittedName>
        <fullName evidence="2">Uncharacterized protein</fullName>
    </submittedName>
</protein>
<gene>
    <name evidence="2" type="ORF">E2C01_096339</name>
</gene>
<evidence type="ECO:0000313" key="3">
    <source>
        <dbReference type="Proteomes" id="UP000324222"/>
    </source>
</evidence>
<feature type="region of interest" description="Disordered" evidence="1">
    <location>
        <begin position="45"/>
        <end position="66"/>
    </location>
</feature>
<accession>A0A5B7K6A7</accession>
<dbReference type="Proteomes" id="UP000324222">
    <property type="component" value="Unassembled WGS sequence"/>
</dbReference>
<name>A0A5B7K6A7_PORTR</name>
<dbReference type="EMBL" id="VSRR010124630">
    <property type="protein sequence ID" value="MPD00838.1"/>
    <property type="molecule type" value="Genomic_DNA"/>
</dbReference>
<organism evidence="2 3">
    <name type="scientific">Portunus trituberculatus</name>
    <name type="common">Swimming crab</name>
    <name type="synonym">Neptunus trituberculatus</name>
    <dbReference type="NCBI Taxonomy" id="210409"/>
    <lineage>
        <taxon>Eukaryota</taxon>
        <taxon>Metazoa</taxon>
        <taxon>Ecdysozoa</taxon>
        <taxon>Arthropoda</taxon>
        <taxon>Crustacea</taxon>
        <taxon>Multicrustacea</taxon>
        <taxon>Malacostraca</taxon>
        <taxon>Eumalacostraca</taxon>
        <taxon>Eucarida</taxon>
        <taxon>Decapoda</taxon>
        <taxon>Pleocyemata</taxon>
        <taxon>Brachyura</taxon>
        <taxon>Eubrachyura</taxon>
        <taxon>Portunoidea</taxon>
        <taxon>Portunidae</taxon>
        <taxon>Portuninae</taxon>
        <taxon>Portunus</taxon>
    </lineage>
</organism>
<keyword evidence="3" id="KW-1185">Reference proteome</keyword>